<dbReference type="InterPro" id="IPR029044">
    <property type="entry name" value="Nucleotide-diphossugar_trans"/>
</dbReference>
<evidence type="ECO:0000313" key="3">
    <source>
        <dbReference type="Proteomes" id="UP000176204"/>
    </source>
</evidence>
<keyword evidence="2" id="KW-0808">Transferase</keyword>
<dbReference type="PANTHER" id="PTHR22916:SF3">
    <property type="entry name" value="UDP-GLCNAC:BETAGAL BETA-1,3-N-ACETYLGLUCOSAMINYLTRANSFERASE-LIKE PROTEIN 1"/>
    <property type="match status" value="1"/>
</dbReference>
<reference evidence="3" key="1">
    <citation type="submission" date="2016-09" db="EMBL/GenBank/DDBJ databases">
        <authorList>
            <person name="Koehorst J."/>
        </authorList>
    </citation>
    <scope>NUCLEOTIDE SEQUENCE [LARGE SCALE GENOMIC DNA]</scope>
</reference>
<feature type="domain" description="Glycosyltransferase 2-like" evidence="1">
    <location>
        <begin position="6"/>
        <end position="131"/>
    </location>
</feature>
<evidence type="ECO:0000313" key="2">
    <source>
        <dbReference type="EMBL" id="SEH98518.1"/>
    </source>
</evidence>
<dbReference type="STRING" id="1679444.PYTT_2304"/>
<evidence type="ECO:0000259" key="1">
    <source>
        <dbReference type="Pfam" id="PF00535"/>
    </source>
</evidence>
<dbReference type="GO" id="GO:0016758">
    <property type="term" value="F:hexosyltransferase activity"/>
    <property type="evidence" value="ECO:0007669"/>
    <property type="project" value="UniProtKB-ARBA"/>
</dbReference>
<protein>
    <submittedName>
        <fullName evidence="2">Nucleotide-diphospho-sugar transferases</fullName>
    </submittedName>
</protein>
<dbReference type="PANTHER" id="PTHR22916">
    <property type="entry name" value="GLYCOSYLTRANSFERASE"/>
    <property type="match status" value="1"/>
</dbReference>
<dbReference type="RefSeq" id="WP_067775888.1">
    <property type="nucleotide sequence ID" value="NZ_LIGX01000024.1"/>
</dbReference>
<dbReference type="Gene3D" id="3.90.550.10">
    <property type="entry name" value="Spore Coat Polysaccharide Biosynthesis Protein SpsA, Chain A"/>
    <property type="match status" value="1"/>
</dbReference>
<accession>A0A1H6MLN4</accession>
<dbReference type="AlphaFoldDB" id="A0A1H6MLN4"/>
<dbReference type="SUPFAM" id="SSF53448">
    <property type="entry name" value="Nucleotide-diphospho-sugar transferases"/>
    <property type="match status" value="1"/>
</dbReference>
<dbReference type="KEGG" id="agl:PYTT_2304"/>
<sequence length="358" mass="40688">MKAIVSVVVPIYNVQNYLRQCLDSILGQSMSELEVICLDDGSTDGSPAIIDEYAARDARIVPVHVPNGGYGKAVNRGIDLASGECLCIVEPDDFIDRDMFRILYAALKRFEVPLAKSAWYDYWDGEPERKVYRSVTQDKRDGLVDAFETPVLYVTNPSIWTALYDLAWLRRCGIRCNETPGASYQDAGFVLKTYLSAGKFYVSNRPFYWYRQTNANSSVKNTSKVYCIFDEFTCMDAYCAQAGLQGNVLSAILCKRKLSMYFWDLALAPAHLHKEIRCRMRGAVQEDWRQGGRTAGILTMEEKEILSKLCDSFFRRIALRLCSACYSRIKKDGRVRIRIFGIRVFKGRLASKQSSRSV</sequence>
<dbReference type="Pfam" id="PF00535">
    <property type="entry name" value="Glycos_transf_2"/>
    <property type="match status" value="1"/>
</dbReference>
<organism evidence="2 3">
    <name type="scientific">Akkermansia glycaniphila</name>
    <dbReference type="NCBI Taxonomy" id="1679444"/>
    <lineage>
        <taxon>Bacteria</taxon>
        <taxon>Pseudomonadati</taxon>
        <taxon>Verrucomicrobiota</taxon>
        <taxon>Verrucomicrobiia</taxon>
        <taxon>Verrucomicrobiales</taxon>
        <taxon>Akkermansiaceae</taxon>
        <taxon>Akkermansia</taxon>
    </lineage>
</organism>
<proteinExistence type="predicted"/>
<dbReference type="CDD" id="cd00761">
    <property type="entry name" value="Glyco_tranf_GTA_type"/>
    <property type="match status" value="1"/>
</dbReference>
<gene>
    <name evidence="2" type="ORF">PYTT_2304</name>
</gene>
<name>A0A1H6MLN4_9BACT</name>
<keyword evidence="3" id="KW-1185">Reference proteome</keyword>
<dbReference type="EMBL" id="LT629973">
    <property type="protein sequence ID" value="SEH98518.1"/>
    <property type="molecule type" value="Genomic_DNA"/>
</dbReference>
<dbReference type="Proteomes" id="UP000176204">
    <property type="component" value="Chromosome I"/>
</dbReference>
<dbReference type="InterPro" id="IPR001173">
    <property type="entry name" value="Glyco_trans_2-like"/>
</dbReference>